<keyword evidence="1" id="KW-0732">Signal</keyword>
<evidence type="ECO:0000313" key="3">
    <source>
        <dbReference type="Proteomes" id="UP000031666"/>
    </source>
</evidence>
<organism evidence="2 3">
    <name type="scientific">Vibrio ishigakensis</name>
    <dbReference type="NCBI Taxonomy" id="1481914"/>
    <lineage>
        <taxon>Bacteria</taxon>
        <taxon>Pseudomonadati</taxon>
        <taxon>Pseudomonadota</taxon>
        <taxon>Gammaproteobacteria</taxon>
        <taxon>Vibrionales</taxon>
        <taxon>Vibrionaceae</taxon>
        <taxon>Vibrio</taxon>
    </lineage>
</organism>
<name>A0A0B8QEG7_9VIBR</name>
<dbReference type="AlphaFoldDB" id="A0A0B8QEG7"/>
<dbReference type="Proteomes" id="UP000031666">
    <property type="component" value="Unassembled WGS sequence"/>
</dbReference>
<sequence length="486" mass="53702">MKLLRKILATSLAIFALPSAAVSFSTPVAEEDYQNHIIHFLAKGNNVGAQLKTCSGMLMGGKYLLTASHCLDSEVGEEVEVEIFQGVNRLNPTASHKRTGVAQHARRSFEAKLAWQYYLRGMMEKWIGPSYPLAFLGGEDDRYSALWWLKDLDGFIEFLLGQSQEDQQNPMMQNHNQNDFGMLVLDFVVPHHTGHLISPLVNMDTGEEYLSDTDHFIFRGYGQDDRQTGMPSETLKEGTFRMYRPYLKSHALVSNGFPDIGEDRLAMCEPSSAECYFRPQSLIDVVGIDTGLGYPASLPGDSGAAITHGDYYYGSMYGGDRDPIDGKYISVFSDVGYLMGWIANAIDEVVVPSDIGVSIEEGDDQAHEIKIPVQNFTQEVLVVGSASVQSSEFSVLEDCTGVLDTTDGCMITVLFNGNSNPVNAEVSSVINLGFSGADALPLSVRFKVDDTIETPDYPDFSCDDDPYYPGCYNICEIDWYAPAVRR</sequence>
<accession>A0A0B8QEG7</accession>
<dbReference type="GO" id="GO:0004252">
    <property type="term" value="F:serine-type endopeptidase activity"/>
    <property type="evidence" value="ECO:0007669"/>
    <property type="project" value="InterPro"/>
</dbReference>
<dbReference type="InterPro" id="IPR018114">
    <property type="entry name" value="TRYPSIN_HIS"/>
</dbReference>
<dbReference type="InterPro" id="IPR009003">
    <property type="entry name" value="Peptidase_S1_PA"/>
</dbReference>
<evidence type="ECO:0000256" key="1">
    <source>
        <dbReference type="SAM" id="SignalP"/>
    </source>
</evidence>
<feature type="chain" id="PRO_5002123929" description="Peptidase S1 domain-containing protein" evidence="1">
    <location>
        <begin position="22"/>
        <end position="486"/>
    </location>
</feature>
<dbReference type="SUPFAM" id="SSF50494">
    <property type="entry name" value="Trypsin-like serine proteases"/>
    <property type="match status" value="1"/>
</dbReference>
<dbReference type="PROSITE" id="PS00134">
    <property type="entry name" value="TRYPSIN_HIS"/>
    <property type="match status" value="1"/>
</dbReference>
<gene>
    <name evidence="2" type="ORF">JCM19241_3304</name>
</gene>
<reference evidence="2 3" key="1">
    <citation type="submission" date="2015-01" db="EMBL/GenBank/DDBJ databases">
        <title>Vibrio sp. C94 JCM 19241 whole genome shotgun sequence.</title>
        <authorList>
            <person name="Sawabe T."/>
            <person name="Meirelles P."/>
            <person name="Feng G."/>
            <person name="Sayaka M."/>
            <person name="Hattori M."/>
            <person name="Ohkuma M."/>
        </authorList>
    </citation>
    <scope>NUCLEOTIDE SEQUENCE [LARGE SCALE GENOMIC DNA]</scope>
    <source>
        <strain evidence="3">JCM 19241</strain>
    </source>
</reference>
<feature type="signal peptide" evidence="1">
    <location>
        <begin position="1"/>
        <end position="21"/>
    </location>
</feature>
<dbReference type="GO" id="GO:0006508">
    <property type="term" value="P:proteolysis"/>
    <property type="evidence" value="ECO:0007669"/>
    <property type="project" value="InterPro"/>
</dbReference>
<proteinExistence type="predicted"/>
<evidence type="ECO:0000313" key="2">
    <source>
        <dbReference type="EMBL" id="GAM75392.1"/>
    </source>
</evidence>
<evidence type="ECO:0008006" key="4">
    <source>
        <dbReference type="Google" id="ProtNLM"/>
    </source>
</evidence>
<dbReference type="EMBL" id="BBSC01000004">
    <property type="protein sequence ID" value="GAM75392.1"/>
    <property type="molecule type" value="Genomic_DNA"/>
</dbReference>
<reference evidence="2 3" key="2">
    <citation type="submission" date="2015-01" db="EMBL/GenBank/DDBJ databases">
        <authorList>
            <consortium name="NBRP consortium"/>
            <person name="Sawabe T."/>
            <person name="Meirelles P."/>
            <person name="Feng G."/>
            <person name="Sayaka M."/>
            <person name="Hattori M."/>
            <person name="Ohkuma M."/>
        </authorList>
    </citation>
    <scope>NUCLEOTIDE SEQUENCE [LARGE SCALE GENOMIC DNA]</scope>
    <source>
        <strain evidence="3">JCM 19241</strain>
    </source>
</reference>
<protein>
    <recommendedName>
        <fullName evidence="4">Peptidase S1 domain-containing protein</fullName>
    </recommendedName>
</protein>
<comment type="caution">
    <text evidence="2">The sequence shown here is derived from an EMBL/GenBank/DDBJ whole genome shotgun (WGS) entry which is preliminary data.</text>
</comment>